<name>A0A9D0ZKJ5_9FIRM</name>
<proteinExistence type="predicted"/>
<dbReference type="EMBL" id="DVFW01000040">
    <property type="protein sequence ID" value="HIQ81121.1"/>
    <property type="molecule type" value="Genomic_DNA"/>
</dbReference>
<reference evidence="2" key="1">
    <citation type="submission" date="2020-10" db="EMBL/GenBank/DDBJ databases">
        <authorList>
            <person name="Gilroy R."/>
        </authorList>
    </citation>
    <scope>NUCLEOTIDE SEQUENCE</scope>
    <source>
        <strain evidence="2">ChiSjej1B19-3389</strain>
    </source>
</reference>
<evidence type="ECO:0000256" key="1">
    <source>
        <dbReference type="SAM" id="SignalP"/>
    </source>
</evidence>
<feature type="signal peptide" evidence="1">
    <location>
        <begin position="1"/>
        <end position="21"/>
    </location>
</feature>
<feature type="chain" id="PRO_5039725060" evidence="1">
    <location>
        <begin position="22"/>
        <end position="59"/>
    </location>
</feature>
<gene>
    <name evidence="2" type="ORF">IAD32_07570</name>
</gene>
<keyword evidence="1" id="KW-0732">Signal</keyword>
<sequence length="59" mass="6505">MLILFVLLAVIVIAAVAYAKAADHGYTIGKGLFNSSGSCMDEKEADICEHEYWNKNKLK</sequence>
<dbReference type="Proteomes" id="UP000886787">
    <property type="component" value="Unassembled WGS sequence"/>
</dbReference>
<organism evidence="2 3">
    <name type="scientific">Candidatus Scatavimonas merdigallinarum</name>
    <dbReference type="NCBI Taxonomy" id="2840914"/>
    <lineage>
        <taxon>Bacteria</taxon>
        <taxon>Bacillati</taxon>
        <taxon>Bacillota</taxon>
        <taxon>Clostridia</taxon>
        <taxon>Eubacteriales</taxon>
        <taxon>Oscillospiraceae</taxon>
        <taxon>Oscillospiraceae incertae sedis</taxon>
        <taxon>Candidatus Scatavimonas</taxon>
    </lineage>
</organism>
<evidence type="ECO:0000313" key="2">
    <source>
        <dbReference type="EMBL" id="HIQ81121.1"/>
    </source>
</evidence>
<evidence type="ECO:0000313" key="3">
    <source>
        <dbReference type="Proteomes" id="UP000886787"/>
    </source>
</evidence>
<accession>A0A9D0ZKJ5</accession>
<protein>
    <submittedName>
        <fullName evidence="2">Uncharacterized protein</fullName>
    </submittedName>
</protein>
<comment type="caution">
    <text evidence="2">The sequence shown here is derived from an EMBL/GenBank/DDBJ whole genome shotgun (WGS) entry which is preliminary data.</text>
</comment>
<dbReference type="AlphaFoldDB" id="A0A9D0ZKJ5"/>
<reference evidence="2" key="2">
    <citation type="journal article" date="2021" name="PeerJ">
        <title>Extensive microbial diversity within the chicken gut microbiome revealed by metagenomics and culture.</title>
        <authorList>
            <person name="Gilroy R."/>
            <person name="Ravi A."/>
            <person name="Getino M."/>
            <person name="Pursley I."/>
            <person name="Horton D.L."/>
            <person name="Alikhan N.F."/>
            <person name="Baker D."/>
            <person name="Gharbi K."/>
            <person name="Hall N."/>
            <person name="Watson M."/>
            <person name="Adriaenssens E.M."/>
            <person name="Foster-Nyarko E."/>
            <person name="Jarju S."/>
            <person name="Secka A."/>
            <person name="Antonio M."/>
            <person name="Oren A."/>
            <person name="Chaudhuri R.R."/>
            <person name="La Ragione R."/>
            <person name="Hildebrand F."/>
            <person name="Pallen M.J."/>
        </authorList>
    </citation>
    <scope>NUCLEOTIDE SEQUENCE</scope>
    <source>
        <strain evidence="2">ChiSjej1B19-3389</strain>
    </source>
</reference>